<dbReference type="PANTHER" id="PTHR32507">
    <property type="entry name" value="NA(+)/H(+) ANTIPORTER 1"/>
    <property type="match status" value="1"/>
</dbReference>
<keyword evidence="11" id="KW-1185">Reference proteome</keyword>
<feature type="transmembrane region" description="Helical" evidence="8">
    <location>
        <begin position="258"/>
        <end position="276"/>
    </location>
</feature>
<dbReference type="EnsemblBacteria" id="AAM01767">
    <property type="protein sequence ID" value="AAM01767"/>
    <property type="gene ID" value="MK0552"/>
</dbReference>
<feature type="transmembrane region" description="Helical" evidence="8">
    <location>
        <begin position="400"/>
        <end position="422"/>
    </location>
</feature>
<keyword evidence="7 8" id="KW-0472">Membrane</keyword>
<name>Q8TXV7_METKA</name>
<keyword evidence="5 8" id="KW-1133">Transmembrane helix</keyword>
<dbReference type="PANTHER" id="PTHR32507:SF0">
    <property type="entry name" value="NA(+)_H(+) ANTIPORTER 2-RELATED"/>
    <property type="match status" value="1"/>
</dbReference>
<dbReference type="InParanoid" id="Q8TXV7"/>
<comment type="subcellular location">
    <subcellularLocation>
        <location evidence="1">Cell membrane</location>
        <topology evidence="1">Multi-pass membrane protein</topology>
    </subcellularLocation>
</comment>
<evidence type="ECO:0000256" key="5">
    <source>
        <dbReference type="ARBA" id="ARBA00022989"/>
    </source>
</evidence>
<dbReference type="Pfam" id="PF00999">
    <property type="entry name" value="Na_H_Exchanger"/>
    <property type="match status" value="1"/>
</dbReference>
<feature type="transmembrane region" description="Helical" evidence="8">
    <location>
        <begin position="297"/>
        <end position="316"/>
    </location>
</feature>
<accession>Q8TXV7</accession>
<dbReference type="EMBL" id="AE009439">
    <property type="protein sequence ID" value="AAM01767.1"/>
    <property type="molecule type" value="Genomic_DNA"/>
</dbReference>
<evidence type="ECO:0000256" key="4">
    <source>
        <dbReference type="ARBA" id="ARBA00022692"/>
    </source>
</evidence>
<evidence type="ECO:0000256" key="2">
    <source>
        <dbReference type="ARBA" id="ARBA00022448"/>
    </source>
</evidence>
<evidence type="ECO:0000313" key="11">
    <source>
        <dbReference type="Proteomes" id="UP000001826"/>
    </source>
</evidence>
<dbReference type="HOGENOM" id="CLU_005912_9_3_2"/>
<keyword evidence="2" id="KW-0813">Transport</keyword>
<dbReference type="Gene3D" id="6.10.140.1330">
    <property type="match status" value="1"/>
</dbReference>
<keyword evidence="4 8" id="KW-0812">Transmembrane</keyword>
<dbReference type="AlphaFoldDB" id="Q8TXV7"/>
<proteinExistence type="predicted"/>
<dbReference type="PaxDb" id="190192-MK0552"/>
<dbReference type="STRING" id="190192.MK0552"/>
<feature type="transmembrane region" description="Helical" evidence="8">
    <location>
        <begin position="322"/>
        <end position="345"/>
    </location>
</feature>
<dbReference type="KEGG" id="mka:MK0552"/>
<feature type="domain" description="Cation/H+ exchanger transmembrane" evidence="9">
    <location>
        <begin position="28"/>
        <end position="419"/>
    </location>
</feature>
<feature type="transmembrane region" description="Helical" evidence="8">
    <location>
        <begin position="230"/>
        <end position="246"/>
    </location>
</feature>
<feature type="transmembrane region" description="Helical" evidence="8">
    <location>
        <begin position="45"/>
        <end position="64"/>
    </location>
</feature>
<gene>
    <name evidence="10" type="primary">nhaP</name>
    <name evidence="10" type="ordered locus">MK0552</name>
</gene>
<dbReference type="Proteomes" id="UP000001826">
    <property type="component" value="Chromosome"/>
</dbReference>
<feature type="transmembrane region" description="Helical" evidence="8">
    <location>
        <begin position="14"/>
        <end position="33"/>
    </location>
</feature>
<keyword evidence="6" id="KW-0406">Ion transport</keyword>
<evidence type="ECO:0000259" key="9">
    <source>
        <dbReference type="Pfam" id="PF00999"/>
    </source>
</evidence>
<evidence type="ECO:0000256" key="7">
    <source>
        <dbReference type="ARBA" id="ARBA00023136"/>
    </source>
</evidence>
<sequence length="434" mass="46556">MWRTVKMGGSTTKFGFFTLVGYTALLLSLGAIVARLSEDRGLPDIPFLLLLGFLLGPIAGIVRPEYAQKAFPFVGTLGLIIILLDGGFEIGIDVLRRVASLVAKLDSITLLITAGISSLIFNLVFGLKPFSPIGFLYGSITCATDPATLIPVFSKVELPINISTALIAESVFNDPLGVVLTKMSLSVMGLSSHQNPILLFISLAAGGAALGLATGVVLERLLAREPFGEYVVPITLGAALALWYICEELLPGLLGYELSGFMAVAVLGMYLGNNLIKHDYLKDDRTFLKDFFEELSTVVRIMVFTLLGACVSISLLKTFWLKGLVCALSNVFIARPAGVIIGTYIPPKEDLNLKERIYLALEGPRGVVPAALVGTIYSKIVSNPHAVPVAIASEMPPKTLASAILVTTFLTIFISVVLEATWAQPLAKRLLKEE</sequence>
<evidence type="ECO:0000256" key="3">
    <source>
        <dbReference type="ARBA" id="ARBA00022449"/>
    </source>
</evidence>
<keyword evidence="3" id="KW-0050">Antiport</keyword>
<dbReference type="GO" id="GO:1902600">
    <property type="term" value="P:proton transmembrane transport"/>
    <property type="evidence" value="ECO:0007669"/>
    <property type="project" value="InterPro"/>
</dbReference>
<evidence type="ECO:0000256" key="1">
    <source>
        <dbReference type="ARBA" id="ARBA00004651"/>
    </source>
</evidence>
<feature type="transmembrane region" description="Helical" evidence="8">
    <location>
        <begin position="70"/>
        <end position="88"/>
    </location>
</feature>
<reference evidence="10 11" key="1">
    <citation type="journal article" date="2002" name="Proc. Natl. Acad. Sci. U.S.A.">
        <title>The complete genome of hyperthermophile Methanopyrus kandleri AV19 and monophyly of archaeal methanogens.</title>
        <authorList>
            <person name="Slesarev A.I."/>
            <person name="Mezhevaya K.V."/>
            <person name="Makarova K.S."/>
            <person name="Polushin N.N."/>
            <person name="Shcherbinina O.V."/>
            <person name="Shakhova V.V."/>
            <person name="Belova G.I."/>
            <person name="Aravind L."/>
            <person name="Natale D.A."/>
            <person name="Rogozin I.B."/>
            <person name="Tatusov R.L."/>
            <person name="Wolf Y.I."/>
            <person name="Stetter K.O."/>
            <person name="Malykh A.G."/>
            <person name="Koonin E.V."/>
            <person name="Kozyavkin S.A."/>
        </authorList>
    </citation>
    <scope>NUCLEOTIDE SEQUENCE [LARGE SCALE GENOMIC DNA]</scope>
    <source>
        <strain evidence="11">AV19 / DSM 6324 / JCM 9639 / NBRC 100938</strain>
    </source>
</reference>
<evidence type="ECO:0000256" key="8">
    <source>
        <dbReference type="SAM" id="Phobius"/>
    </source>
</evidence>
<dbReference type="InterPro" id="IPR006153">
    <property type="entry name" value="Cation/H_exchanger_TM"/>
</dbReference>
<dbReference type="GO" id="GO:0015297">
    <property type="term" value="F:antiporter activity"/>
    <property type="evidence" value="ECO:0007669"/>
    <property type="project" value="UniProtKB-KW"/>
</dbReference>
<organism evidence="10 11">
    <name type="scientific">Methanopyrus kandleri (strain AV19 / DSM 6324 / JCM 9639 / NBRC 100938)</name>
    <dbReference type="NCBI Taxonomy" id="190192"/>
    <lineage>
        <taxon>Archaea</taxon>
        <taxon>Methanobacteriati</taxon>
        <taxon>Methanobacteriota</taxon>
        <taxon>Methanomada group</taxon>
        <taxon>Methanopyri</taxon>
        <taxon>Methanopyrales</taxon>
        <taxon>Methanopyraceae</taxon>
        <taxon>Methanopyrus</taxon>
    </lineage>
</organism>
<evidence type="ECO:0000256" key="6">
    <source>
        <dbReference type="ARBA" id="ARBA00023065"/>
    </source>
</evidence>
<dbReference type="GO" id="GO:0005886">
    <property type="term" value="C:plasma membrane"/>
    <property type="evidence" value="ECO:0007669"/>
    <property type="project" value="UniProtKB-SubCell"/>
</dbReference>
<dbReference type="FunCoup" id="Q8TXV7">
    <property type="interactions" value="10"/>
</dbReference>
<feature type="transmembrane region" description="Helical" evidence="8">
    <location>
        <begin position="197"/>
        <end position="218"/>
    </location>
</feature>
<feature type="transmembrane region" description="Helical" evidence="8">
    <location>
        <begin position="108"/>
        <end position="127"/>
    </location>
</feature>
<protein>
    <submittedName>
        <fullName evidence="10">NhaP-type Na+/H+ or K+/H+ antiporter</fullName>
    </submittedName>
</protein>
<evidence type="ECO:0000313" key="10">
    <source>
        <dbReference type="EMBL" id="AAM01767.1"/>
    </source>
</evidence>